<evidence type="ECO:0000313" key="2">
    <source>
        <dbReference type="Proteomes" id="UP000321617"/>
    </source>
</evidence>
<proteinExistence type="predicted"/>
<comment type="caution">
    <text evidence="1">The sequence shown here is derived from an EMBL/GenBank/DDBJ whole genome shotgun (WGS) entry which is preliminary data.</text>
</comment>
<dbReference type="AlphaFoldDB" id="A0A562UQ78"/>
<name>A0A562UQ78_9ACTN</name>
<keyword evidence="2" id="KW-1185">Reference proteome</keyword>
<organism evidence="1 2">
    <name type="scientific">Stackebrandtia albiflava</name>
    <dbReference type="NCBI Taxonomy" id="406432"/>
    <lineage>
        <taxon>Bacteria</taxon>
        <taxon>Bacillati</taxon>
        <taxon>Actinomycetota</taxon>
        <taxon>Actinomycetes</taxon>
        <taxon>Glycomycetales</taxon>
        <taxon>Glycomycetaceae</taxon>
        <taxon>Stackebrandtia</taxon>
    </lineage>
</organism>
<evidence type="ECO:0000313" key="1">
    <source>
        <dbReference type="EMBL" id="TWJ07773.1"/>
    </source>
</evidence>
<reference evidence="1 2" key="1">
    <citation type="journal article" date="2013" name="Stand. Genomic Sci.">
        <title>Genomic Encyclopedia of Type Strains, Phase I: The one thousand microbial genomes (KMG-I) project.</title>
        <authorList>
            <person name="Kyrpides N.C."/>
            <person name="Woyke T."/>
            <person name="Eisen J.A."/>
            <person name="Garrity G."/>
            <person name="Lilburn T.G."/>
            <person name="Beck B.J."/>
            <person name="Whitman W.B."/>
            <person name="Hugenholtz P."/>
            <person name="Klenk H.P."/>
        </authorList>
    </citation>
    <scope>NUCLEOTIDE SEQUENCE [LARGE SCALE GENOMIC DNA]</scope>
    <source>
        <strain evidence="1 2">DSM 45044</strain>
    </source>
</reference>
<sequence length="130" mass="13419">MCMSSDFAASCARADVVARRCVGAVVDRLDVSGAAGSGVVDLHLAQVADAGGVVFRFESVRVLSVSDLALVGEAFVDEMSVMHLPKTGAWPPGTGSIIDLHDEMGEQAWVRLHGPLVLALVCGAITVDAA</sequence>
<accession>A0A562UQ78</accession>
<dbReference type="EMBL" id="VLLL01000010">
    <property type="protein sequence ID" value="TWJ07773.1"/>
    <property type="molecule type" value="Genomic_DNA"/>
</dbReference>
<protein>
    <submittedName>
        <fullName evidence="1">Uncharacterized protein</fullName>
    </submittedName>
</protein>
<dbReference type="Proteomes" id="UP000321617">
    <property type="component" value="Unassembled WGS sequence"/>
</dbReference>
<gene>
    <name evidence="1" type="ORF">LX16_4936</name>
</gene>